<dbReference type="CDD" id="cd11644">
    <property type="entry name" value="Precorrin-6Y-MT"/>
    <property type="match status" value="1"/>
</dbReference>
<protein>
    <submittedName>
        <fullName evidence="8">Precorrin-6Y C5,15-methyltransferase (Decarboxylating) subunit CbiT</fullName>
    </submittedName>
</protein>
<keyword evidence="5" id="KW-0949">S-adenosyl-L-methionine</keyword>
<dbReference type="NCBIfam" id="TIGR02467">
    <property type="entry name" value="CbiE"/>
    <property type="match status" value="1"/>
</dbReference>
<dbReference type="GO" id="GO:0032259">
    <property type="term" value="P:methylation"/>
    <property type="evidence" value="ECO:0007669"/>
    <property type="project" value="UniProtKB-KW"/>
</dbReference>
<evidence type="ECO:0000313" key="9">
    <source>
        <dbReference type="Proteomes" id="UP000824109"/>
    </source>
</evidence>
<dbReference type="InterPro" id="IPR012818">
    <property type="entry name" value="CbiE"/>
</dbReference>
<evidence type="ECO:0000256" key="5">
    <source>
        <dbReference type="ARBA" id="ARBA00022691"/>
    </source>
</evidence>
<evidence type="ECO:0000259" key="7">
    <source>
        <dbReference type="Pfam" id="PF13847"/>
    </source>
</evidence>
<feature type="domain" description="Tetrapyrrole methylase" evidence="6">
    <location>
        <begin position="2"/>
        <end position="182"/>
    </location>
</feature>
<keyword evidence="2" id="KW-0169">Cobalamin biosynthesis</keyword>
<comment type="pathway">
    <text evidence="1">Cofactor biosynthesis; adenosylcobalamin biosynthesis.</text>
</comment>
<comment type="caution">
    <text evidence="8">The sequence shown here is derived from an EMBL/GenBank/DDBJ whole genome shotgun (WGS) entry which is preliminary data.</text>
</comment>
<evidence type="ECO:0000256" key="2">
    <source>
        <dbReference type="ARBA" id="ARBA00022573"/>
    </source>
</evidence>
<organism evidence="8 9">
    <name type="scientific">Candidatus Ornithomonoglobus merdipullorum</name>
    <dbReference type="NCBI Taxonomy" id="2840895"/>
    <lineage>
        <taxon>Bacteria</taxon>
        <taxon>Bacillati</taxon>
        <taxon>Bacillota</taxon>
        <taxon>Clostridia</taxon>
        <taxon>Candidatus Ornithomonoglobus</taxon>
    </lineage>
</organism>
<dbReference type="InterPro" id="IPR029063">
    <property type="entry name" value="SAM-dependent_MTases_sf"/>
</dbReference>
<dbReference type="PANTHER" id="PTHR43182:SF1">
    <property type="entry name" value="COBALT-PRECORRIN-7 C(5)-METHYLTRANSFERASE"/>
    <property type="match status" value="1"/>
</dbReference>
<dbReference type="GO" id="GO:0008276">
    <property type="term" value="F:protein methyltransferase activity"/>
    <property type="evidence" value="ECO:0007669"/>
    <property type="project" value="InterPro"/>
</dbReference>
<dbReference type="AlphaFoldDB" id="A0A9D1SFI7"/>
<keyword evidence="3" id="KW-0489">Methyltransferase</keyword>
<reference evidence="8" key="2">
    <citation type="journal article" date="2021" name="PeerJ">
        <title>Extensive microbial diversity within the chicken gut microbiome revealed by metagenomics and culture.</title>
        <authorList>
            <person name="Gilroy R."/>
            <person name="Ravi A."/>
            <person name="Getino M."/>
            <person name="Pursley I."/>
            <person name="Horton D.L."/>
            <person name="Alikhan N.F."/>
            <person name="Baker D."/>
            <person name="Gharbi K."/>
            <person name="Hall N."/>
            <person name="Watson M."/>
            <person name="Adriaenssens E.M."/>
            <person name="Foster-Nyarko E."/>
            <person name="Jarju S."/>
            <person name="Secka A."/>
            <person name="Antonio M."/>
            <person name="Oren A."/>
            <person name="Chaudhuri R.R."/>
            <person name="La Ragione R."/>
            <person name="Hildebrand F."/>
            <person name="Pallen M.J."/>
        </authorList>
    </citation>
    <scope>NUCLEOTIDE SEQUENCE</scope>
    <source>
        <strain evidence="8">USAMLcec3-3695</strain>
    </source>
</reference>
<dbReference type="InterPro" id="IPR025714">
    <property type="entry name" value="Methyltranfer_dom"/>
</dbReference>
<dbReference type="GO" id="GO:0009236">
    <property type="term" value="P:cobalamin biosynthetic process"/>
    <property type="evidence" value="ECO:0007669"/>
    <property type="project" value="UniProtKB-KW"/>
</dbReference>
<dbReference type="Gene3D" id="3.40.50.150">
    <property type="entry name" value="Vaccinia Virus protein VP39"/>
    <property type="match status" value="1"/>
</dbReference>
<dbReference type="InterPro" id="IPR014777">
    <property type="entry name" value="4pyrrole_Mease_sub1"/>
</dbReference>
<dbReference type="Pfam" id="PF13847">
    <property type="entry name" value="Methyltransf_31"/>
    <property type="match status" value="1"/>
</dbReference>
<dbReference type="EMBL" id="DVNB01000108">
    <property type="protein sequence ID" value="HIU58266.1"/>
    <property type="molecule type" value="Genomic_DNA"/>
</dbReference>
<dbReference type="InterPro" id="IPR000878">
    <property type="entry name" value="4pyrrol_Mease"/>
</dbReference>
<evidence type="ECO:0000256" key="3">
    <source>
        <dbReference type="ARBA" id="ARBA00022603"/>
    </source>
</evidence>
<evidence type="ECO:0000256" key="1">
    <source>
        <dbReference type="ARBA" id="ARBA00004953"/>
    </source>
</evidence>
<dbReference type="SUPFAM" id="SSF53790">
    <property type="entry name" value="Tetrapyrrole methylase"/>
    <property type="match status" value="1"/>
</dbReference>
<dbReference type="InterPro" id="IPR014008">
    <property type="entry name" value="Cbl_synth_MTase_CbiT"/>
</dbReference>
<keyword evidence="4" id="KW-0808">Transferase</keyword>
<dbReference type="PANTHER" id="PTHR43182">
    <property type="entry name" value="COBALT-PRECORRIN-6B C(15)-METHYLTRANSFERASE (DECARBOXYLATING)"/>
    <property type="match status" value="1"/>
</dbReference>
<evidence type="ECO:0000259" key="6">
    <source>
        <dbReference type="Pfam" id="PF00590"/>
    </source>
</evidence>
<dbReference type="CDD" id="cd02440">
    <property type="entry name" value="AdoMet_MTases"/>
    <property type="match status" value="1"/>
</dbReference>
<name>A0A9D1SFI7_9FIRM</name>
<dbReference type="SUPFAM" id="SSF53335">
    <property type="entry name" value="S-adenosyl-L-methionine-dependent methyltransferases"/>
    <property type="match status" value="1"/>
</dbReference>
<dbReference type="InterPro" id="IPR050714">
    <property type="entry name" value="Cobalamin_biosynth_MTase"/>
</dbReference>
<dbReference type="InterPro" id="IPR035996">
    <property type="entry name" value="4pyrrol_Methylase_sf"/>
</dbReference>
<dbReference type="NCBIfam" id="TIGR02469">
    <property type="entry name" value="CbiT"/>
    <property type="match status" value="1"/>
</dbReference>
<dbReference type="Gene3D" id="3.40.1010.10">
    <property type="entry name" value="Cobalt-precorrin-4 Transmethylase, Domain 1"/>
    <property type="match status" value="1"/>
</dbReference>
<sequence>MKVYLIGTGMGGAGTLTAEARDAIAASDAFIGAARVLESVKDSGKPMYVSYKPVEIAEYLSEHSEYSSVSVLLSGDTSFYSGAKKLRDRLSGYEIITLPGISTLSYMCAKLGIAAEDTDVVSLHGIDKSIVCRVRDSRYTFALLGRAADALRICSELGEYGAECRVYIGSRLGYEDERIITTAPESYTGEAADPAAVIIENCSPKCLLGKHPSDGDFIRGKVPMTKESVRALVLAALDPDRESVIYDIGSGTGSISIALSLISHDITVYAVERGEEALRLTEENRRKFLADNVRIVGGDAPAALEKLPAPDRVFIGGSGGNLREIIEAVLGKNGDAKIVLTAVTLETLSETVRIAERLRLSCETSLISAARSRNAGRSTLILGENPVYIFTLRRMSDDE</sequence>
<feature type="domain" description="Methyltransferase" evidence="7">
    <location>
        <begin position="243"/>
        <end position="306"/>
    </location>
</feature>
<proteinExistence type="predicted"/>
<dbReference type="Proteomes" id="UP000824109">
    <property type="component" value="Unassembled WGS sequence"/>
</dbReference>
<evidence type="ECO:0000256" key="4">
    <source>
        <dbReference type="ARBA" id="ARBA00022679"/>
    </source>
</evidence>
<dbReference type="Pfam" id="PF00590">
    <property type="entry name" value="TP_methylase"/>
    <property type="match status" value="1"/>
</dbReference>
<evidence type="ECO:0000313" key="8">
    <source>
        <dbReference type="EMBL" id="HIU58266.1"/>
    </source>
</evidence>
<accession>A0A9D1SFI7</accession>
<gene>
    <name evidence="8" type="primary">cbiT</name>
    <name evidence="8" type="ORF">IAA61_10730</name>
</gene>
<reference evidence="8" key="1">
    <citation type="submission" date="2020-10" db="EMBL/GenBank/DDBJ databases">
        <authorList>
            <person name="Gilroy R."/>
        </authorList>
    </citation>
    <scope>NUCLEOTIDE SEQUENCE</scope>
    <source>
        <strain evidence="8">USAMLcec3-3695</strain>
    </source>
</reference>